<protein>
    <submittedName>
        <fullName evidence="1">Uncharacterized protein</fullName>
    </submittedName>
</protein>
<name>A0ABR1CYU2_NECAM</name>
<accession>A0ABR1CYU2</accession>
<reference evidence="1 2" key="1">
    <citation type="submission" date="2023-08" db="EMBL/GenBank/DDBJ databases">
        <title>A Necator americanus chromosomal reference genome.</title>
        <authorList>
            <person name="Ilik V."/>
            <person name="Petrzelkova K.J."/>
            <person name="Pardy F."/>
            <person name="Fuh T."/>
            <person name="Niatou-Singa F.S."/>
            <person name="Gouil Q."/>
            <person name="Baker L."/>
            <person name="Ritchie M.E."/>
            <person name="Jex A.R."/>
            <person name="Gazzola D."/>
            <person name="Li H."/>
            <person name="Toshio Fujiwara R."/>
            <person name="Zhan B."/>
            <person name="Aroian R.V."/>
            <person name="Pafco B."/>
            <person name="Schwarz E.M."/>
        </authorList>
    </citation>
    <scope>NUCLEOTIDE SEQUENCE [LARGE SCALE GENOMIC DNA]</scope>
    <source>
        <strain evidence="1 2">Aroian</strain>
        <tissue evidence="1">Whole animal</tissue>
    </source>
</reference>
<gene>
    <name evidence="1" type="primary">Necator_chrIII.g11374</name>
    <name evidence="1" type="ORF">RB195_010609</name>
</gene>
<organism evidence="1 2">
    <name type="scientific">Necator americanus</name>
    <name type="common">Human hookworm</name>
    <dbReference type="NCBI Taxonomy" id="51031"/>
    <lineage>
        <taxon>Eukaryota</taxon>
        <taxon>Metazoa</taxon>
        <taxon>Ecdysozoa</taxon>
        <taxon>Nematoda</taxon>
        <taxon>Chromadorea</taxon>
        <taxon>Rhabditida</taxon>
        <taxon>Rhabditina</taxon>
        <taxon>Rhabditomorpha</taxon>
        <taxon>Strongyloidea</taxon>
        <taxon>Ancylostomatidae</taxon>
        <taxon>Bunostominae</taxon>
        <taxon>Necator</taxon>
    </lineage>
</organism>
<dbReference type="EMBL" id="JAVFWL010000003">
    <property type="protein sequence ID" value="KAK6743454.1"/>
    <property type="molecule type" value="Genomic_DNA"/>
</dbReference>
<dbReference type="Proteomes" id="UP001303046">
    <property type="component" value="Unassembled WGS sequence"/>
</dbReference>
<evidence type="ECO:0000313" key="2">
    <source>
        <dbReference type="Proteomes" id="UP001303046"/>
    </source>
</evidence>
<comment type="caution">
    <text evidence="1">The sequence shown here is derived from an EMBL/GenBank/DDBJ whole genome shotgun (WGS) entry which is preliminary data.</text>
</comment>
<evidence type="ECO:0000313" key="1">
    <source>
        <dbReference type="EMBL" id="KAK6743454.1"/>
    </source>
</evidence>
<keyword evidence="2" id="KW-1185">Reference proteome</keyword>
<proteinExistence type="predicted"/>
<sequence length="192" mass="21586">MEDIVGSKRHEARTFAQAAALKAERWSVAVGIVFNTSLDAYRDLFAGEYTCCIQESLGKACYTQQLQIRDRPKQFGVDLSDADILYANTGNSYDIRLSSGSEHTEVLCLLNNQTILSNVLHLSHKNKKGKYYHIRIKHFSKENVGEYDCTLRRDGKDVLMKTFVATLESEPAVSFSTNLGCFVLLLLTVVHD</sequence>